<dbReference type="CDD" id="cd00761">
    <property type="entry name" value="Glyco_tranf_GTA_type"/>
    <property type="match status" value="1"/>
</dbReference>
<protein>
    <submittedName>
        <fullName evidence="4">Glycosyltransferase family 2 protein</fullName>
    </submittedName>
</protein>
<dbReference type="Proteomes" id="UP000289805">
    <property type="component" value="Unassembled WGS sequence"/>
</dbReference>
<dbReference type="SUPFAM" id="SSF53448">
    <property type="entry name" value="Nucleotide-diphospho-sugar transferases"/>
    <property type="match status" value="1"/>
</dbReference>
<organism evidence="4 5">
    <name type="scientific">Oerskovia turbata</name>
    <dbReference type="NCBI Taxonomy" id="1713"/>
    <lineage>
        <taxon>Bacteria</taxon>
        <taxon>Bacillati</taxon>
        <taxon>Actinomycetota</taxon>
        <taxon>Actinomycetes</taxon>
        <taxon>Micrococcales</taxon>
        <taxon>Cellulomonadaceae</taxon>
        <taxon>Oerskovia</taxon>
    </lineage>
</organism>
<dbReference type="GO" id="GO:0016758">
    <property type="term" value="F:hexosyltransferase activity"/>
    <property type="evidence" value="ECO:0007669"/>
    <property type="project" value="UniProtKB-ARBA"/>
</dbReference>
<evidence type="ECO:0000313" key="5">
    <source>
        <dbReference type="Proteomes" id="UP000289805"/>
    </source>
</evidence>
<feature type="domain" description="Glycosyltransferase 2-like" evidence="2">
    <location>
        <begin position="54"/>
        <end position="169"/>
    </location>
</feature>
<evidence type="ECO:0000313" key="4">
    <source>
        <dbReference type="EMBL" id="RXR34575.1"/>
    </source>
</evidence>
<evidence type="ECO:0000259" key="2">
    <source>
        <dbReference type="Pfam" id="PF00535"/>
    </source>
</evidence>
<sequence length="368" mass="39164">MRDAEDPHVGDCPPARGPGPCDLTEFTPTAPRRAVPDRGPDATGAAVAEPLVSVVVATNRGGPFLAEALASVATQTYPHVELVVVDDGSPDPAVIRGLVEDAGAGTVVRLDPSGVSAARNTGVRHTHGELLAFLDDDDRWHPDRLRLAVDALSARPDAVISYCAMRTVDPTGEQLVAADQRPARDARDVVRGLTGIMLPNLVIRRGAFDAVGGFDPAYRQGEDLDLVLAAATLGPFVFVDEVLVDYRYHPGNTTRAYRDLAAGIRVILRERRSQARTAERVGRATPAGLDAAYRDRLRANDRFAAWSAARAARADLSERGVRAALGHVAWAARFAPLAPLDWGRERVRRVVSRVTGEATGAGTGSSTG</sequence>
<proteinExistence type="predicted"/>
<evidence type="ECO:0000313" key="6">
    <source>
        <dbReference type="Proteomes" id="UP000290517"/>
    </source>
</evidence>
<gene>
    <name evidence="3" type="ORF">EQW73_04980</name>
    <name evidence="4" type="ORF">EQW78_08475</name>
</gene>
<dbReference type="Gene3D" id="3.90.550.10">
    <property type="entry name" value="Spore Coat Polysaccharide Biosynthesis Protein SpsA, Chain A"/>
    <property type="match status" value="1"/>
</dbReference>
<evidence type="ECO:0000313" key="3">
    <source>
        <dbReference type="EMBL" id="RXR26842.1"/>
    </source>
</evidence>
<dbReference type="Pfam" id="PF00535">
    <property type="entry name" value="Glycos_transf_2"/>
    <property type="match status" value="1"/>
</dbReference>
<dbReference type="InterPro" id="IPR001173">
    <property type="entry name" value="Glyco_trans_2-like"/>
</dbReference>
<comment type="caution">
    <text evidence="4">The sequence shown here is derived from an EMBL/GenBank/DDBJ whole genome shotgun (WGS) entry which is preliminary data.</text>
</comment>
<dbReference type="EMBL" id="SDJQ01000010">
    <property type="protein sequence ID" value="RXR34575.1"/>
    <property type="molecule type" value="Genomic_DNA"/>
</dbReference>
<evidence type="ECO:0000256" key="1">
    <source>
        <dbReference type="SAM" id="MobiDB-lite"/>
    </source>
</evidence>
<accession>A0A4Q1KXH2</accession>
<dbReference type="PANTHER" id="PTHR22916:SF3">
    <property type="entry name" value="UDP-GLCNAC:BETAGAL BETA-1,3-N-ACETYLGLUCOSAMINYLTRANSFERASE-LIKE PROTEIN 1"/>
    <property type="match status" value="1"/>
</dbReference>
<feature type="region of interest" description="Disordered" evidence="1">
    <location>
        <begin position="1"/>
        <end position="22"/>
    </location>
</feature>
<reference evidence="5 6" key="1">
    <citation type="submission" date="2019-01" db="EMBL/GenBank/DDBJ databases">
        <title>Oerskovia turbata Genome sequencing and assembly.</title>
        <authorList>
            <person name="Dou T."/>
        </authorList>
    </citation>
    <scope>NUCLEOTIDE SEQUENCE [LARGE SCALE GENOMIC DNA]</scope>
    <source>
        <strain evidence="4 5">JCM12123</strain>
        <strain evidence="3 6">JCM3160</strain>
    </source>
</reference>
<dbReference type="Proteomes" id="UP000290517">
    <property type="component" value="Unassembled WGS sequence"/>
</dbReference>
<dbReference type="EMBL" id="SDJR01000003">
    <property type="protein sequence ID" value="RXR26842.1"/>
    <property type="molecule type" value="Genomic_DNA"/>
</dbReference>
<dbReference type="STRING" id="1713.GCA_000718325_03483"/>
<keyword evidence="4" id="KW-0808">Transferase</keyword>
<name>A0A4Q1KXH2_9CELL</name>
<dbReference type="OrthoDB" id="153025at2"/>
<dbReference type="InterPro" id="IPR029044">
    <property type="entry name" value="Nucleotide-diphossugar_trans"/>
</dbReference>
<dbReference type="PANTHER" id="PTHR22916">
    <property type="entry name" value="GLYCOSYLTRANSFERASE"/>
    <property type="match status" value="1"/>
</dbReference>
<dbReference type="AlphaFoldDB" id="A0A4Q1KXH2"/>
<keyword evidence="6" id="KW-1185">Reference proteome</keyword>